<accession>A0AAV6ZZ98</accession>
<feature type="non-terminal residue" evidence="2">
    <location>
        <position position="1"/>
    </location>
</feature>
<feature type="compositionally biased region" description="Polar residues" evidence="1">
    <location>
        <begin position="81"/>
        <end position="90"/>
    </location>
</feature>
<organism evidence="2 3">
    <name type="scientific">Engystomops pustulosus</name>
    <name type="common">Tungara frog</name>
    <name type="synonym">Physalaemus pustulosus</name>
    <dbReference type="NCBI Taxonomy" id="76066"/>
    <lineage>
        <taxon>Eukaryota</taxon>
        <taxon>Metazoa</taxon>
        <taxon>Chordata</taxon>
        <taxon>Craniata</taxon>
        <taxon>Vertebrata</taxon>
        <taxon>Euteleostomi</taxon>
        <taxon>Amphibia</taxon>
        <taxon>Batrachia</taxon>
        <taxon>Anura</taxon>
        <taxon>Neobatrachia</taxon>
        <taxon>Hyloidea</taxon>
        <taxon>Leptodactylidae</taxon>
        <taxon>Leiuperinae</taxon>
        <taxon>Engystomops</taxon>
    </lineage>
</organism>
<protein>
    <submittedName>
        <fullName evidence="2">Uncharacterized protein</fullName>
    </submittedName>
</protein>
<keyword evidence="3" id="KW-1185">Reference proteome</keyword>
<sequence length="90" mass="10186">NNPRLQNPVLPATRDSLLLTWEMEIPDWEMEVSRSSDDEVSVEKSRHYRLGPDNLDDTLEYDPAPCDPAAPVCEDDCPPETSETTNPRTT</sequence>
<evidence type="ECO:0000313" key="3">
    <source>
        <dbReference type="Proteomes" id="UP000824782"/>
    </source>
</evidence>
<feature type="compositionally biased region" description="Basic and acidic residues" evidence="1">
    <location>
        <begin position="31"/>
        <end position="45"/>
    </location>
</feature>
<dbReference type="EMBL" id="WNYA01000010">
    <property type="protein sequence ID" value="KAG8552827.1"/>
    <property type="molecule type" value="Genomic_DNA"/>
</dbReference>
<evidence type="ECO:0000313" key="2">
    <source>
        <dbReference type="EMBL" id="KAG8552827.1"/>
    </source>
</evidence>
<gene>
    <name evidence="2" type="ORF">GDO81_003096</name>
</gene>
<comment type="caution">
    <text evidence="2">The sequence shown here is derived from an EMBL/GenBank/DDBJ whole genome shotgun (WGS) entry which is preliminary data.</text>
</comment>
<feature type="compositionally biased region" description="Low complexity" evidence="1">
    <location>
        <begin position="62"/>
        <end position="72"/>
    </location>
</feature>
<proteinExistence type="predicted"/>
<dbReference type="Proteomes" id="UP000824782">
    <property type="component" value="Unassembled WGS sequence"/>
</dbReference>
<evidence type="ECO:0000256" key="1">
    <source>
        <dbReference type="SAM" id="MobiDB-lite"/>
    </source>
</evidence>
<feature type="region of interest" description="Disordered" evidence="1">
    <location>
        <begin position="31"/>
        <end position="90"/>
    </location>
</feature>
<reference evidence="2" key="1">
    <citation type="thesis" date="2020" institute="ProQuest LLC" country="789 East Eisenhower Parkway, Ann Arbor, MI, USA">
        <title>Comparative Genomics and Chromosome Evolution.</title>
        <authorList>
            <person name="Mudd A.B."/>
        </authorList>
    </citation>
    <scope>NUCLEOTIDE SEQUENCE</scope>
    <source>
        <strain evidence="2">237g6f4</strain>
        <tissue evidence="2">Blood</tissue>
    </source>
</reference>
<name>A0AAV6ZZ98_ENGPU</name>
<dbReference type="AlphaFoldDB" id="A0AAV6ZZ98"/>